<dbReference type="RefSeq" id="WP_012121484.1">
    <property type="nucleotide sequence ID" value="NC_009767.1"/>
</dbReference>
<dbReference type="NCBIfam" id="TIGR00096">
    <property type="entry name" value="16S rRNA (cytidine(1402)-2'-O)-methyltransferase"/>
    <property type="match status" value="1"/>
</dbReference>
<keyword evidence="2 6" id="KW-0698">rRNA processing</keyword>
<protein>
    <recommendedName>
        <fullName evidence="6">Ribosomal RNA small subunit methyltransferase I</fullName>
        <ecNumber evidence="6">2.1.1.198</ecNumber>
    </recommendedName>
    <alternativeName>
        <fullName evidence="6">16S rRNA 2'-O-ribose C1402 methyltransferase</fullName>
    </alternativeName>
    <alternativeName>
        <fullName evidence="6">rRNA (cytidine-2'-O-)-methyltransferase RsmI</fullName>
    </alternativeName>
</protein>
<dbReference type="InterPro" id="IPR014777">
    <property type="entry name" value="4pyrrole_Mease_sub1"/>
</dbReference>
<comment type="subcellular location">
    <subcellularLocation>
        <location evidence="6">Cytoplasm</location>
    </subcellularLocation>
</comment>
<dbReference type="GO" id="GO:0005737">
    <property type="term" value="C:cytoplasm"/>
    <property type="evidence" value="ECO:0007669"/>
    <property type="project" value="UniProtKB-SubCell"/>
</dbReference>
<keyword evidence="4 6" id="KW-0808">Transferase</keyword>
<comment type="function">
    <text evidence="6">Catalyzes the 2'-O-methylation of the ribose of cytidine 1402 (C1402) in 16S rRNA.</text>
</comment>
<dbReference type="eggNOG" id="COG0313">
    <property type="taxonomic scope" value="Bacteria"/>
</dbReference>
<dbReference type="PIRSF" id="PIRSF005917">
    <property type="entry name" value="MTase_YraL"/>
    <property type="match status" value="1"/>
</dbReference>
<keyword evidence="1 6" id="KW-0963">Cytoplasm</keyword>
<dbReference type="CDD" id="cd11648">
    <property type="entry name" value="RsmI"/>
    <property type="match status" value="1"/>
</dbReference>
<keyword evidence="9" id="KW-1185">Reference proteome</keyword>
<dbReference type="InterPro" id="IPR035996">
    <property type="entry name" value="4pyrrol_Methylase_sf"/>
</dbReference>
<name>A7NNC7_ROSCS</name>
<dbReference type="SUPFAM" id="SSF53790">
    <property type="entry name" value="Tetrapyrrole methylase"/>
    <property type="match status" value="1"/>
</dbReference>
<dbReference type="PANTHER" id="PTHR46111">
    <property type="entry name" value="RIBOSOMAL RNA SMALL SUBUNIT METHYLTRANSFERASE I"/>
    <property type="match status" value="1"/>
</dbReference>
<evidence type="ECO:0000313" key="9">
    <source>
        <dbReference type="Proteomes" id="UP000000263"/>
    </source>
</evidence>
<dbReference type="Gene3D" id="3.30.950.10">
    <property type="entry name" value="Methyltransferase, Cobalt-precorrin-4 Transmethylase, Domain 2"/>
    <property type="match status" value="1"/>
</dbReference>
<dbReference type="InterPro" id="IPR008189">
    <property type="entry name" value="rRNA_ssu_MeTfrase_I"/>
</dbReference>
<organism evidence="8 9">
    <name type="scientific">Roseiflexus castenholzii (strain DSM 13941 / HLO8)</name>
    <dbReference type="NCBI Taxonomy" id="383372"/>
    <lineage>
        <taxon>Bacteria</taxon>
        <taxon>Bacillati</taxon>
        <taxon>Chloroflexota</taxon>
        <taxon>Chloroflexia</taxon>
        <taxon>Chloroflexales</taxon>
        <taxon>Roseiflexineae</taxon>
        <taxon>Roseiflexaceae</taxon>
        <taxon>Roseiflexus</taxon>
    </lineage>
</organism>
<dbReference type="AlphaFoldDB" id="A7NNC7"/>
<dbReference type="GO" id="GO:0070677">
    <property type="term" value="F:rRNA (cytosine-2'-O-)-methyltransferase activity"/>
    <property type="evidence" value="ECO:0007669"/>
    <property type="project" value="UniProtKB-UniRule"/>
</dbReference>
<dbReference type="Pfam" id="PF00590">
    <property type="entry name" value="TP_methylase"/>
    <property type="match status" value="1"/>
</dbReference>
<proteinExistence type="inferred from homology"/>
<evidence type="ECO:0000313" key="8">
    <source>
        <dbReference type="EMBL" id="ABU59060.1"/>
    </source>
</evidence>
<feature type="domain" description="Tetrapyrrole methylase" evidence="7">
    <location>
        <begin position="1"/>
        <end position="200"/>
    </location>
</feature>
<evidence type="ECO:0000256" key="3">
    <source>
        <dbReference type="ARBA" id="ARBA00022603"/>
    </source>
</evidence>
<evidence type="ECO:0000259" key="7">
    <source>
        <dbReference type="Pfam" id="PF00590"/>
    </source>
</evidence>
<dbReference type="PANTHER" id="PTHR46111:SF1">
    <property type="entry name" value="RIBOSOMAL RNA SMALL SUBUNIT METHYLTRANSFERASE I"/>
    <property type="match status" value="1"/>
</dbReference>
<dbReference type="EMBL" id="CP000804">
    <property type="protein sequence ID" value="ABU59060.1"/>
    <property type="molecule type" value="Genomic_DNA"/>
</dbReference>
<evidence type="ECO:0000256" key="6">
    <source>
        <dbReference type="HAMAP-Rule" id="MF_01877"/>
    </source>
</evidence>
<dbReference type="HOGENOM" id="CLU_044779_4_0_0"/>
<dbReference type="OrthoDB" id="9809084at2"/>
<dbReference type="STRING" id="383372.Rcas_3003"/>
<evidence type="ECO:0000256" key="4">
    <source>
        <dbReference type="ARBA" id="ARBA00022679"/>
    </source>
</evidence>
<accession>A7NNC7</accession>
<evidence type="ECO:0000256" key="2">
    <source>
        <dbReference type="ARBA" id="ARBA00022552"/>
    </source>
</evidence>
<sequence length="232" mass="25383">MLYVVATPIGNLSDISLRALETLRLADVIACEDTRKSGILLQHYDIHKPLISFHEHNEREAGERLMGLLRQGKAVALISDAGTPGIADPGFTLVRSAIAEGIDVTMIPGPTALIMALVLSGLPLHSFTFRGFPPRKPGPRRRFLEIDRDSPHTLIFYESPYRIVALVQDALAVYGDRPAALANDLTKKFEHVERGTLAHLLTYLASARVQGEYVLVVAGATARTAHQEDVDT</sequence>
<comment type="catalytic activity">
    <reaction evidence="6">
        <text>cytidine(1402) in 16S rRNA + S-adenosyl-L-methionine = 2'-O-methylcytidine(1402) in 16S rRNA + S-adenosyl-L-homocysteine + H(+)</text>
        <dbReference type="Rhea" id="RHEA:42924"/>
        <dbReference type="Rhea" id="RHEA-COMP:10285"/>
        <dbReference type="Rhea" id="RHEA-COMP:10286"/>
        <dbReference type="ChEBI" id="CHEBI:15378"/>
        <dbReference type="ChEBI" id="CHEBI:57856"/>
        <dbReference type="ChEBI" id="CHEBI:59789"/>
        <dbReference type="ChEBI" id="CHEBI:74495"/>
        <dbReference type="ChEBI" id="CHEBI:82748"/>
        <dbReference type="EC" id="2.1.1.198"/>
    </reaction>
</comment>
<evidence type="ECO:0000256" key="5">
    <source>
        <dbReference type="ARBA" id="ARBA00022691"/>
    </source>
</evidence>
<comment type="similarity">
    <text evidence="6">Belongs to the methyltransferase superfamily. RsmI family.</text>
</comment>
<dbReference type="InterPro" id="IPR000878">
    <property type="entry name" value="4pyrrol_Mease"/>
</dbReference>
<reference evidence="8 9" key="1">
    <citation type="submission" date="2007-08" db="EMBL/GenBank/DDBJ databases">
        <title>Complete sequence of Roseiflexus castenholzii DSM 13941.</title>
        <authorList>
            <consortium name="US DOE Joint Genome Institute"/>
            <person name="Copeland A."/>
            <person name="Lucas S."/>
            <person name="Lapidus A."/>
            <person name="Barry K."/>
            <person name="Glavina del Rio T."/>
            <person name="Dalin E."/>
            <person name="Tice H."/>
            <person name="Pitluck S."/>
            <person name="Thompson L.S."/>
            <person name="Brettin T."/>
            <person name="Bruce D."/>
            <person name="Detter J.C."/>
            <person name="Han C."/>
            <person name="Tapia R."/>
            <person name="Schmutz J."/>
            <person name="Larimer F."/>
            <person name="Land M."/>
            <person name="Hauser L."/>
            <person name="Kyrpides N."/>
            <person name="Mikhailova N."/>
            <person name="Bryant D.A."/>
            <person name="Hanada S."/>
            <person name="Tsukatani Y."/>
            <person name="Richardson P."/>
        </authorList>
    </citation>
    <scope>NUCLEOTIDE SEQUENCE [LARGE SCALE GENOMIC DNA]</scope>
    <source>
        <strain evidence="9">DSM 13941 / HLO8</strain>
    </source>
</reference>
<dbReference type="InterPro" id="IPR014776">
    <property type="entry name" value="4pyrrole_Mease_sub2"/>
</dbReference>
<keyword evidence="3 6" id="KW-0489">Methyltransferase</keyword>
<dbReference type="EC" id="2.1.1.198" evidence="6"/>
<gene>
    <name evidence="6" type="primary">rsmI</name>
    <name evidence="8" type="ordered locus">Rcas_3003</name>
</gene>
<dbReference type="FunFam" id="3.40.1010.10:FF:000007">
    <property type="entry name" value="Ribosomal RNA small subunit methyltransferase I"/>
    <property type="match status" value="1"/>
</dbReference>
<dbReference type="Gene3D" id="3.40.1010.10">
    <property type="entry name" value="Cobalt-precorrin-4 Transmethylase, Domain 1"/>
    <property type="match status" value="1"/>
</dbReference>
<dbReference type="KEGG" id="rca:Rcas_3003"/>
<keyword evidence="5 6" id="KW-0949">S-adenosyl-L-methionine</keyword>
<dbReference type="Proteomes" id="UP000000263">
    <property type="component" value="Chromosome"/>
</dbReference>
<dbReference type="HAMAP" id="MF_01877">
    <property type="entry name" value="16SrRNA_methyltr_I"/>
    <property type="match status" value="1"/>
</dbReference>
<evidence type="ECO:0000256" key="1">
    <source>
        <dbReference type="ARBA" id="ARBA00022490"/>
    </source>
</evidence>